<dbReference type="EMBL" id="CP014227">
    <property type="protein sequence ID" value="AMD84225.1"/>
    <property type="molecule type" value="Genomic_DNA"/>
</dbReference>
<dbReference type="InterPro" id="IPR001478">
    <property type="entry name" value="PDZ"/>
</dbReference>
<evidence type="ECO:0000259" key="12">
    <source>
        <dbReference type="PROSITE" id="PS50106"/>
    </source>
</evidence>
<dbReference type="NCBIfam" id="TIGR00054">
    <property type="entry name" value="RIP metalloprotease RseP"/>
    <property type="match status" value="1"/>
</dbReference>
<evidence type="ECO:0000313" key="15">
    <source>
        <dbReference type="Proteomes" id="UP000065822"/>
    </source>
</evidence>
<dbReference type="InterPro" id="IPR004387">
    <property type="entry name" value="Pept_M50_Zn"/>
</dbReference>
<evidence type="ECO:0000256" key="6">
    <source>
        <dbReference type="ARBA" id="ARBA00022801"/>
    </source>
</evidence>
<dbReference type="GO" id="GO:0016020">
    <property type="term" value="C:membrane"/>
    <property type="evidence" value="ECO:0007669"/>
    <property type="project" value="UniProtKB-SubCell"/>
</dbReference>
<dbReference type="Gene3D" id="2.30.42.10">
    <property type="match status" value="1"/>
</dbReference>
<keyword evidence="9 11" id="KW-0482">Metalloprotease</keyword>
<dbReference type="InterPro" id="IPR041489">
    <property type="entry name" value="PDZ_6"/>
</dbReference>
<reference evidence="13 15" key="1">
    <citation type="submission" date="2016-02" db="EMBL/GenBank/DDBJ databases">
        <authorList>
            <person name="Holder M.E."/>
            <person name="Ajami N.J."/>
            <person name="Petrosino J.F."/>
        </authorList>
    </citation>
    <scope>NUCLEOTIDE SEQUENCE [LARGE SCALE GENOMIC DNA]</scope>
    <source>
        <strain evidence="13 15">CCUG 32990</strain>
    </source>
</reference>
<evidence type="ECO:0000256" key="10">
    <source>
        <dbReference type="ARBA" id="ARBA00023136"/>
    </source>
</evidence>
<sequence>METFLIKAAQLILSLSILVVLHELGHFIPAKIFKTRVEKFFLFFDVKFALFKKKIGETVYGIGWLPLGGYVKIAGMIDESMDKEQMAQPPQPWEFRSKPAWQRLIIMVGGVTVNLLLGFFIYAMILFVWGERQVKADGLPDGFSPSPIMQSYGFKNGDIVTKVNGKPLENILDINKYLLLHDVSNLTVQNADGSTRSISLPDSIGMQLFHAGEMTALSPRFPAVIDSVINGSAAAKAGLQKGDKILSAGDTPTDFYDEFVTTIQQTKAGDTLPMMVKRGEERIALAIVPEVKDGRKIIGIYTATAASNIKITEKKYSLGAAFANGISYGYDVLRDYVSQFKFVFTKKGATQVGGFGTIGKLFPAQWDWLSFWHATAFISIILAFMNILPIPALDGGHVVFLLYEIVTGRKPSEKVLEVAQMVGFVILIAILLYANGNDLYRAIFK</sequence>
<dbReference type="GO" id="GO:0004222">
    <property type="term" value="F:metalloendopeptidase activity"/>
    <property type="evidence" value="ECO:0007669"/>
    <property type="project" value="InterPro"/>
</dbReference>
<dbReference type="GO" id="GO:0006508">
    <property type="term" value="P:proteolysis"/>
    <property type="evidence" value="ECO:0007669"/>
    <property type="project" value="UniProtKB-KW"/>
</dbReference>
<evidence type="ECO:0000256" key="7">
    <source>
        <dbReference type="ARBA" id="ARBA00022833"/>
    </source>
</evidence>
<dbReference type="EC" id="3.4.24.-" evidence="11"/>
<dbReference type="SMART" id="SM00228">
    <property type="entry name" value="PDZ"/>
    <property type="match status" value="1"/>
</dbReference>
<evidence type="ECO:0000313" key="13">
    <source>
        <dbReference type="EMBL" id="AMD84225.1"/>
    </source>
</evidence>
<dbReference type="EMBL" id="LT906449">
    <property type="protein sequence ID" value="SNV12528.1"/>
    <property type="molecule type" value="Genomic_DNA"/>
</dbReference>
<feature type="transmembrane region" description="Helical" evidence="11">
    <location>
        <begin position="104"/>
        <end position="129"/>
    </location>
</feature>
<dbReference type="AlphaFoldDB" id="A0AAX2H062"/>
<keyword evidence="11" id="KW-0479">Metal-binding</keyword>
<comment type="subcellular location">
    <subcellularLocation>
        <location evidence="2">Membrane</location>
        <topology evidence="2">Multi-pass membrane protein</topology>
    </subcellularLocation>
</comment>
<dbReference type="Pfam" id="PF02163">
    <property type="entry name" value="Peptidase_M50"/>
    <property type="match status" value="1"/>
</dbReference>
<dbReference type="PANTHER" id="PTHR42837:SF2">
    <property type="entry name" value="MEMBRANE METALLOPROTEASE ARASP2, CHLOROPLASTIC-RELATED"/>
    <property type="match status" value="1"/>
</dbReference>
<keyword evidence="8 11" id="KW-1133">Transmembrane helix</keyword>
<dbReference type="Proteomes" id="UP000215539">
    <property type="component" value="Chromosome 1"/>
</dbReference>
<keyword evidence="4 14" id="KW-0645">Protease</keyword>
<dbReference type="GO" id="GO:0046872">
    <property type="term" value="F:metal ion binding"/>
    <property type="evidence" value="ECO:0007669"/>
    <property type="project" value="UniProtKB-KW"/>
</dbReference>
<reference evidence="14 16" key="2">
    <citation type="submission" date="2017-06" db="EMBL/GenBank/DDBJ databases">
        <authorList>
            <consortium name="Pathogen Informatics"/>
        </authorList>
    </citation>
    <scope>NUCLEOTIDE SEQUENCE [LARGE SCALE GENOMIC DNA]</scope>
    <source>
        <strain evidence="14 16">NCTC12947</strain>
    </source>
</reference>
<keyword evidence="10 11" id="KW-0472">Membrane</keyword>
<dbReference type="Proteomes" id="UP000065822">
    <property type="component" value="Chromosome"/>
</dbReference>
<evidence type="ECO:0000256" key="9">
    <source>
        <dbReference type="ARBA" id="ARBA00023049"/>
    </source>
</evidence>
<accession>A0AAX2H062</accession>
<keyword evidence="6 11" id="KW-0378">Hydrolase</keyword>
<feature type="transmembrane region" description="Helical" evidence="11">
    <location>
        <begin position="415"/>
        <end position="434"/>
    </location>
</feature>
<proteinExistence type="inferred from homology"/>
<evidence type="ECO:0000313" key="14">
    <source>
        <dbReference type="EMBL" id="SNV12528.1"/>
    </source>
</evidence>
<dbReference type="InterPro" id="IPR036034">
    <property type="entry name" value="PDZ_sf"/>
</dbReference>
<evidence type="ECO:0000256" key="4">
    <source>
        <dbReference type="ARBA" id="ARBA00022670"/>
    </source>
</evidence>
<feature type="transmembrane region" description="Helical" evidence="11">
    <location>
        <begin position="371"/>
        <end position="403"/>
    </location>
</feature>
<evidence type="ECO:0000313" key="16">
    <source>
        <dbReference type="Proteomes" id="UP000215539"/>
    </source>
</evidence>
<keyword evidence="5 11" id="KW-0812">Transmembrane</keyword>
<gene>
    <name evidence="14" type="primary">rseP</name>
    <name evidence="13" type="ORF">AXF12_00940</name>
    <name evidence="14" type="ORF">SAMEA44541418_01577</name>
</gene>
<dbReference type="KEGG" id="chg:AXF12_00940"/>
<dbReference type="PROSITE" id="PS50106">
    <property type="entry name" value="PDZ"/>
    <property type="match status" value="1"/>
</dbReference>
<comment type="cofactor">
    <cofactor evidence="1 11">
        <name>Zn(2+)</name>
        <dbReference type="ChEBI" id="CHEBI:29105"/>
    </cofactor>
</comment>
<dbReference type="InterPro" id="IPR008915">
    <property type="entry name" value="Peptidase_M50"/>
</dbReference>
<dbReference type="SUPFAM" id="SSF50156">
    <property type="entry name" value="PDZ domain-like"/>
    <property type="match status" value="2"/>
</dbReference>
<keyword evidence="7 11" id="KW-0862">Zinc</keyword>
<evidence type="ECO:0000256" key="1">
    <source>
        <dbReference type="ARBA" id="ARBA00001947"/>
    </source>
</evidence>
<organism evidence="14 16">
    <name type="scientific">Capnocytophaga haemolytica</name>
    <dbReference type="NCBI Taxonomy" id="45243"/>
    <lineage>
        <taxon>Bacteria</taxon>
        <taxon>Pseudomonadati</taxon>
        <taxon>Bacteroidota</taxon>
        <taxon>Flavobacteriia</taxon>
        <taxon>Flavobacteriales</taxon>
        <taxon>Flavobacteriaceae</taxon>
        <taxon>Capnocytophaga</taxon>
    </lineage>
</organism>
<evidence type="ECO:0000256" key="5">
    <source>
        <dbReference type="ARBA" id="ARBA00022692"/>
    </source>
</evidence>
<evidence type="ECO:0000256" key="2">
    <source>
        <dbReference type="ARBA" id="ARBA00004141"/>
    </source>
</evidence>
<dbReference type="CDD" id="cd06163">
    <property type="entry name" value="S2P-M50_PDZ_RseP-like"/>
    <property type="match status" value="1"/>
</dbReference>
<protein>
    <recommendedName>
        <fullName evidence="11">Zinc metalloprotease</fullName>
        <ecNumber evidence="11">3.4.24.-</ecNumber>
    </recommendedName>
</protein>
<dbReference type="PANTHER" id="PTHR42837">
    <property type="entry name" value="REGULATOR OF SIGMA-E PROTEASE RSEP"/>
    <property type="match status" value="1"/>
</dbReference>
<evidence type="ECO:0000256" key="11">
    <source>
        <dbReference type="RuleBase" id="RU362031"/>
    </source>
</evidence>
<dbReference type="RefSeq" id="WP_066427774.1">
    <property type="nucleotide sequence ID" value="NZ_CP014227.1"/>
</dbReference>
<evidence type="ECO:0000256" key="8">
    <source>
        <dbReference type="ARBA" id="ARBA00022989"/>
    </source>
</evidence>
<keyword evidence="15" id="KW-1185">Reference proteome</keyword>
<comment type="similarity">
    <text evidence="3 11">Belongs to the peptidase M50B family.</text>
</comment>
<dbReference type="Pfam" id="PF17820">
    <property type="entry name" value="PDZ_6"/>
    <property type="match status" value="1"/>
</dbReference>
<feature type="domain" description="PDZ" evidence="12">
    <location>
        <begin position="185"/>
        <end position="278"/>
    </location>
</feature>
<dbReference type="CDD" id="cd23081">
    <property type="entry name" value="cpPDZ_EcRseP-like"/>
    <property type="match status" value="1"/>
</dbReference>
<evidence type="ECO:0000256" key="3">
    <source>
        <dbReference type="ARBA" id="ARBA00007931"/>
    </source>
</evidence>
<name>A0AAX2H062_9FLAO</name>